<dbReference type="EMBL" id="NAJO01000060">
    <property type="protein sequence ID" value="OQN96877.1"/>
    <property type="molecule type" value="Genomic_DNA"/>
</dbReference>
<accession>A0A1V8SCV5</accession>
<dbReference type="AlphaFoldDB" id="A0A1V8SCV5"/>
<sequence length="232" mass="25833">MLASRIKLKDFPDELVNVVADNIADLVGSQIRSLCDASTDWEGRLENFGITAMLAAGGRIPAEKAAMDQLERLNVAVIPIPISRPRARAAHWVHLSAADVRPRLHTNDPSTRKTAGPSMSVTIQQPTSTSWAFEIRTQCRLDSGTRSLRDRLDFHPRKLAADSILFDRPWQTPAIFDRLLQLDGLDEAIKAWKQEDVKKFVTLLKLRVVATVGEEGAAMLPKIRLLHVVKAM</sequence>
<evidence type="ECO:0000313" key="2">
    <source>
        <dbReference type="Proteomes" id="UP000192596"/>
    </source>
</evidence>
<organism evidence="1 2">
    <name type="scientific">Cryoendolithus antarcticus</name>
    <dbReference type="NCBI Taxonomy" id="1507870"/>
    <lineage>
        <taxon>Eukaryota</taxon>
        <taxon>Fungi</taxon>
        <taxon>Dikarya</taxon>
        <taxon>Ascomycota</taxon>
        <taxon>Pezizomycotina</taxon>
        <taxon>Dothideomycetes</taxon>
        <taxon>Dothideomycetidae</taxon>
        <taxon>Cladosporiales</taxon>
        <taxon>Cladosporiaceae</taxon>
        <taxon>Cryoendolithus</taxon>
    </lineage>
</organism>
<dbReference type="InParanoid" id="A0A1V8SCV5"/>
<reference evidence="2" key="1">
    <citation type="submission" date="2017-03" db="EMBL/GenBank/DDBJ databases">
        <title>Genomes of endolithic fungi from Antarctica.</title>
        <authorList>
            <person name="Coleine C."/>
            <person name="Masonjones S."/>
            <person name="Stajich J.E."/>
        </authorList>
    </citation>
    <scope>NUCLEOTIDE SEQUENCE [LARGE SCALE GENOMIC DNA]</scope>
    <source>
        <strain evidence="2">CCFEE 5527</strain>
    </source>
</reference>
<protein>
    <submittedName>
        <fullName evidence="1">Uncharacterized protein</fullName>
    </submittedName>
</protein>
<keyword evidence="2" id="KW-1185">Reference proteome</keyword>
<comment type="caution">
    <text evidence="1">The sequence shown here is derived from an EMBL/GenBank/DDBJ whole genome shotgun (WGS) entry which is preliminary data.</text>
</comment>
<gene>
    <name evidence="1" type="ORF">B0A48_17431</name>
</gene>
<name>A0A1V8SCV5_9PEZI</name>
<dbReference type="OrthoDB" id="3938544at2759"/>
<proteinExistence type="predicted"/>
<dbReference type="Proteomes" id="UP000192596">
    <property type="component" value="Unassembled WGS sequence"/>
</dbReference>
<evidence type="ECO:0000313" key="1">
    <source>
        <dbReference type="EMBL" id="OQN96877.1"/>
    </source>
</evidence>